<keyword evidence="2 11" id="KW-0812">Transmembrane</keyword>
<dbReference type="InterPro" id="IPR013083">
    <property type="entry name" value="Znf_RING/FYVE/PHD"/>
</dbReference>
<evidence type="ECO:0000256" key="6">
    <source>
        <dbReference type="ARBA" id="ARBA00022833"/>
    </source>
</evidence>
<feature type="region of interest" description="Disordered" evidence="10">
    <location>
        <begin position="1"/>
        <end position="34"/>
    </location>
</feature>
<evidence type="ECO:0000256" key="8">
    <source>
        <dbReference type="ARBA" id="ARBA00023136"/>
    </source>
</evidence>
<feature type="compositionally biased region" description="Polar residues" evidence="10">
    <location>
        <begin position="169"/>
        <end position="184"/>
    </location>
</feature>
<keyword evidence="4 9" id="KW-0863">Zinc-finger</keyword>
<keyword evidence="6" id="KW-0862">Zinc</keyword>
<reference evidence="13 14" key="1">
    <citation type="submission" date="2020-08" db="EMBL/GenBank/DDBJ databases">
        <authorList>
            <person name="Koutsovoulos G."/>
            <person name="Danchin GJ E."/>
        </authorList>
    </citation>
    <scope>NUCLEOTIDE SEQUENCE [LARGE SCALE GENOMIC DNA]</scope>
</reference>
<dbReference type="Proteomes" id="UP000580250">
    <property type="component" value="Unassembled WGS sequence"/>
</dbReference>
<feature type="compositionally biased region" description="Low complexity" evidence="10">
    <location>
        <begin position="13"/>
        <end position="28"/>
    </location>
</feature>
<dbReference type="InterPro" id="IPR044235">
    <property type="entry name" value="RNFT1/2"/>
</dbReference>
<feature type="domain" description="RING-type" evidence="12">
    <location>
        <begin position="476"/>
        <end position="514"/>
    </location>
</feature>
<keyword evidence="8 11" id="KW-0472">Membrane</keyword>
<feature type="transmembrane region" description="Helical" evidence="11">
    <location>
        <begin position="261"/>
        <end position="281"/>
    </location>
</feature>
<dbReference type="GO" id="GO:0061630">
    <property type="term" value="F:ubiquitin protein ligase activity"/>
    <property type="evidence" value="ECO:0007669"/>
    <property type="project" value="InterPro"/>
</dbReference>
<evidence type="ECO:0000313" key="14">
    <source>
        <dbReference type="Proteomes" id="UP000580250"/>
    </source>
</evidence>
<dbReference type="PROSITE" id="PS50089">
    <property type="entry name" value="ZF_RING_2"/>
    <property type="match status" value="1"/>
</dbReference>
<feature type="compositionally biased region" description="Polar residues" evidence="10">
    <location>
        <begin position="100"/>
        <end position="112"/>
    </location>
</feature>
<evidence type="ECO:0000313" key="13">
    <source>
        <dbReference type="EMBL" id="CAD2136565.1"/>
    </source>
</evidence>
<comment type="caution">
    <text evidence="13">The sequence shown here is derived from an EMBL/GenBank/DDBJ whole genome shotgun (WGS) entry which is preliminary data.</text>
</comment>
<dbReference type="SMART" id="SM00184">
    <property type="entry name" value="RING"/>
    <property type="match status" value="1"/>
</dbReference>
<feature type="compositionally biased region" description="Low complexity" evidence="10">
    <location>
        <begin position="125"/>
        <end position="137"/>
    </location>
</feature>
<feature type="transmembrane region" description="Helical" evidence="11">
    <location>
        <begin position="287"/>
        <end position="308"/>
    </location>
</feature>
<feature type="transmembrane region" description="Helical" evidence="11">
    <location>
        <begin position="403"/>
        <end position="420"/>
    </location>
</feature>
<dbReference type="GO" id="GO:1904294">
    <property type="term" value="P:positive regulation of ERAD pathway"/>
    <property type="evidence" value="ECO:0007669"/>
    <property type="project" value="InterPro"/>
</dbReference>
<comment type="subcellular location">
    <subcellularLocation>
        <location evidence="1">Membrane</location>
        <topology evidence="1">Multi-pass membrane protein</topology>
    </subcellularLocation>
</comment>
<dbReference type="InterPro" id="IPR001841">
    <property type="entry name" value="Znf_RING"/>
</dbReference>
<sequence>MNLSNAGIIRQNSSTSTRQSAGSGQQQQPPVAGSWRCEVFVDTPITRELMHGPLNIHLPPLPLPSGLTTLMEHLTNNTQQGEHQPALAAVTDVSLDEQRPLQQPQSPTSVTPTHGRAHSTPAALNSSDGSSNGSGSSFVINMEDDLSRVTNQLHRRRSSSPLRNMHNDAASSNGVIPSFSPQLTQRTPTINAATGTRQEGDDQNTVTTVAVASGASDASGGSGDSDEDEDPTLRNLRNRFRQLLRRRHQILRNFIQQMGEFPSLYVFGVLVCWTLVILSVLLQFFTIEFTACLALLFCFFHYSDVVAFKRYISGTGNGWFIGGKIALRQFMVLQVLGQSSFVFPAATFREASVSFINNPSFWSTLYIVLVTEYFVLDCLLAAKLLVANLPKCSTVYKRRLYQWLEYSGALYRFALPFVQWNAYLGALWWTVVYGGIKILLSFAMIWGWILTTLRIFRFTHLGTTPTPSECKQNENCTICFSEYTSPVKLKCSHIFCSECIRTWLDREHTCPICRTIVTKEDNNYRNGESMFPFRKQVIPHFYLTHNQFFACWSTL</sequence>
<evidence type="ECO:0000256" key="5">
    <source>
        <dbReference type="ARBA" id="ARBA00022786"/>
    </source>
</evidence>
<feature type="region of interest" description="Disordered" evidence="10">
    <location>
        <begin position="96"/>
        <end position="139"/>
    </location>
</feature>
<dbReference type="PROSITE" id="PS00518">
    <property type="entry name" value="ZF_RING_1"/>
    <property type="match status" value="1"/>
</dbReference>
<dbReference type="Gene3D" id="3.30.40.10">
    <property type="entry name" value="Zinc/RING finger domain, C3HC4 (zinc finger)"/>
    <property type="match status" value="1"/>
</dbReference>
<keyword evidence="3" id="KW-0479">Metal-binding</keyword>
<organism evidence="13 14">
    <name type="scientific">Meloidogyne enterolobii</name>
    <name type="common">Root-knot nematode worm</name>
    <name type="synonym">Meloidogyne mayaguensis</name>
    <dbReference type="NCBI Taxonomy" id="390850"/>
    <lineage>
        <taxon>Eukaryota</taxon>
        <taxon>Metazoa</taxon>
        <taxon>Ecdysozoa</taxon>
        <taxon>Nematoda</taxon>
        <taxon>Chromadorea</taxon>
        <taxon>Rhabditida</taxon>
        <taxon>Tylenchina</taxon>
        <taxon>Tylenchomorpha</taxon>
        <taxon>Tylenchoidea</taxon>
        <taxon>Meloidogynidae</taxon>
        <taxon>Meloidogyninae</taxon>
        <taxon>Meloidogyne</taxon>
    </lineage>
</organism>
<evidence type="ECO:0000256" key="3">
    <source>
        <dbReference type="ARBA" id="ARBA00022723"/>
    </source>
</evidence>
<dbReference type="OrthoDB" id="9049620at2759"/>
<keyword evidence="7 11" id="KW-1133">Transmembrane helix</keyword>
<feature type="transmembrane region" description="Helical" evidence="11">
    <location>
        <begin position="360"/>
        <end position="382"/>
    </location>
</feature>
<evidence type="ECO:0000256" key="9">
    <source>
        <dbReference type="PROSITE-ProRule" id="PRU00175"/>
    </source>
</evidence>
<evidence type="ECO:0000256" key="10">
    <source>
        <dbReference type="SAM" id="MobiDB-lite"/>
    </source>
</evidence>
<feature type="transmembrane region" description="Helical" evidence="11">
    <location>
        <begin position="426"/>
        <end position="450"/>
    </location>
</feature>
<dbReference type="Pfam" id="PF13639">
    <property type="entry name" value="zf-RING_2"/>
    <property type="match status" value="1"/>
</dbReference>
<evidence type="ECO:0000256" key="1">
    <source>
        <dbReference type="ARBA" id="ARBA00004141"/>
    </source>
</evidence>
<dbReference type="GO" id="GO:0008270">
    <property type="term" value="F:zinc ion binding"/>
    <property type="evidence" value="ECO:0007669"/>
    <property type="project" value="UniProtKB-KW"/>
</dbReference>
<protein>
    <recommendedName>
        <fullName evidence="12">RING-type domain-containing protein</fullName>
    </recommendedName>
</protein>
<dbReference type="PANTHER" id="PTHR15860">
    <property type="entry name" value="UNCHARACTERIZED RING FINGER-CONTAINING PROTEIN"/>
    <property type="match status" value="1"/>
</dbReference>
<gene>
    <name evidence="13" type="ORF">MENT_LOCUS5140</name>
</gene>
<dbReference type="PANTHER" id="PTHR15860:SF0">
    <property type="entry name" value="LP20373P"/>
    <property type="match status" value="1"/>
</dbReference>
<keyword evidence="5" id="KW-0833">Ubl conjugation pathway</keyword>
<name>A0A6V7TXA7_MELEN</name>
<accession>A0A6V7TXA7</accession>
<evidence type="ECO:0000256" key="7">
    <source>
        <dbReference type="ARBA" id="ARBA00022989"/>
    </source>
</evidence>
<evidence type="ECO:0000259" key="12">
    <source>
        <dbReference type="PROSITE" id="PS50089"/>
    </source>
</evidence>
<feature type="region of interest" description="Disordered" evidence="10">
    <location>
        <begin position="213"/>
        <end position="232"/>
    </location>
</feature>
<dbReference type="GO" id="GO:0016020">
    <property type="term" value="C:membrane"/>
    <property type="evidence" value="ECO:0007669"/>
    <property type="project" value="UniProtKB-SubCell"/>
</dbReference>
<dbReference type="InterPro" id="IPR017907">
    <property type="entry name" value="Znf_RING_CS"/>
</dbReference>
<feature type="region of interest" description="Disordered" evidence="10">
    <location>
        <begin position="152"/>
        <end position="184"/>
    </location>
</feature>
<dbReference type="EMBL" id="CAJEWN010000018">
    <property type="protein sequence ID" value="CAD2136565.1"/>
    <property type="molecule type" value="Genomic_DNA"/>
</dbReference>
<evidence type="ECO:0000256" key="11">
    <source>
        <dbReference type="SAM" id="Phobius"/>
    </source>
</evidence>
<proteinExistence type="predicted"/>
<evidence type="ECO:0000256" key="4">
    <source>
        <dbReference type="ARBA" id="ARBA00022771"/>
    </source>
</evidence>
<dbReference type="AlphaFoldDB" id="A0A6V7TXA7"/>
<evidence type="ECO:0000256" key="2">
    <source>
        <dbReference type="ARBA" id="ARBA00022692"/>
    </source>
</evidence>
<dbReference type="SUPFAM" id="SSF57850">
    <property type="entry name" value="RING/U-box"/>
    <property type="match status" value="1"/>
</dbReference>